<evidence type="ECO:0000256" key="1">
    <source>
        <dbReference type="SAM" id="Phobius"/>
    </source>
</evidence>
<dbReference type="EMBL" id="LGRV01000003">
    <property type="protein sequence ID" value="KOS68372.1"/>
    <property type="molecule type" value="Genomic_DNA"/>
</dbReference>
<comment type="caution">
    <text evidence="3">The sequence shown here is derived from an EMBL/GenBank/DDBJ whole genome shotgun (WGS) entry which is preliminary data.</text>
</comment>
<gene>
    <name evidence="3" type="ORF">AEA09_07250</name>
</gene>
<feature type="transmembrane region" description="Helical" evidence="1">
    <location>
        <begin position="434"/>
        <end position="453"/>
    </location>
</feature>
<dbReference type="NCBIfam" id="TIGR02675">
    <property type="entry name" value="tape_meas_nterm"/>
    <property type="match status" value="1"/>
</dbReference>
<protein>
    <submittedName>
        <fullName evidence="3">Phage tape measure protein</fullName>
    </submittedName>
</protein>
<dbReference type="RefSeq" id="WP_053583197.1">
    <property type="nucleotide sequence ID" value="NZ_LGRV01000003.1"/>
</dbReference>
<keyword evidence="1" id="KW-0812">Transmembrane</keyword>
<evidence type="ECO:0000313" key="3">
    <source>
        <dbReference type="EMBL" id="KOS68372.1"/>
    </source>
</evidence>
<evidence type="ECO:0000259" key="2">
    <source>
        <dbReference type="Pfam" id="PF20155"/>
    </source>
</evidence>
<dbReference type="Pfam" id="PF20155">
    <property type="entry name" value="TMP_3"/>
    <property type="match status" value="1"/>
</dbReference>
<feature type="transmembrane region" description="Helical" evidence="1">
    <location>
        <begin position="334"/>
        <end position="357"/>
    </location>
</feature>
<keyword evidence="1" id="KW-1133">Transmembrane helix</keyword>
<feature type="transmembrane region" description="Helical" evidence="1">
    <location>
        <begin position="377"/>
        <end position="400"/>
    </location>
</feature>
<evidence type="ECO:0000313" key="4">
    <source>
        <dbReference type="Proteomes" id="UP000050668"/>
    </source>
</evidence>
<keyword evidence="4" id="KW-1185">Reference proteome</keyword>
<feature type="transmembrane region" description="Helical" evidence="1">
    <location>
        <begin position="407"/>
        <end position="428"/>
    </location>
</feature>
<organism evidence="3 4">
    <name type="scientific">Lysinibacillus contaminans</name>
    <dbReference type="NCBI Taxonomy" id="1293441"/>
    <lineage>
        <taxon>Bacteria</taxon>
        <taxon>Bacillati</taxon>
        <taxon>Bacillota</taxon>
        <taxon>Bacilli</taxon>
        <taxon>Bacillales</taxon>
        <taxon>Bacillaceae</taxon>
        <taxon>Lysinibacillus</taxon>
    </lineage>
</organism>
<dbReference type="Proteomes" id="UP000050668">
    <property type="component" value="Unassembled WGS sequence"/>
</dbReference>
<reference evidence="4" key="1">
    <citation type="submission" date="2015-07" db="EMBL/GenBank/DDBJ databases">
        <title>Fjat-14205 dsm 2895.</title>
        <authorList>
            <person name="Liu B."/>
            <person name="Wang J."/>
            <person name="Zhu Y."/>
            <person name="Liu G."/>
            <person name="Chen Q."/>
            <person name="Chen Z."/>
            <person name="Lan J."/>
            <person name="Che J."/>
            <person name="Ge C."/>
            <person name="Shi H."/>
            <person name="Pan Z."/>
            <person name="Liu X."/>
        </authorList>
    </citation>
    <scope>NUCLEOTIDE SEQUENCE [LARGE SCALE GENOMIC DNA]</scope>
    <source>
        <strain evidence="4">DSM 25560</strain>
    </source>
</reference>
<accession>A0ABR5K0D1</accession>
<dbReference type="InterPro" id="IPR013491">
    <property type="entry name" value="Tape_meas_N"/>
</dbReference>
<sequence>MPRKKVRAISVRTTMTLTDRMTGTLQKMMKAMNSTIRAMEQMHTASNRAGDMRSLQRARRDIESASASFERLRASARLAGSEGQNAGARLRNGLNSVRDSANSATSSVRTLLNSLLGFAAAYLSIQGIVNGFNKFTQASDNYSNTNARLSNINDGLQTQAELQDKIYRASQRSLSSYNDTAASVAKLNLLAGKSFASNDEAIRFSELMNKSFSVSGASTQEKQAGMYQLTQAMAAGRLQGDEFRSITENAPLLAQAIADATGVGMEGLKEMSSEGTITADIIKTSLFKAAKDIEEKFKNMPLTFADAMTVFNNWAQKAFEPMFIRFRQFVNSDAFGVLAGHAMIFVNLFVSGLSLVFDALEMMYNTIGAVGQFMYNNAAWVVPILVVMAVVLGSIVAILMTKYAVLGLIRTATLAWAAAQWVVDAAYLASPITWVIIAIIAVIVLVVTAMIMWGEQTATVVGFVAGIFGALGAFIFNVFANIANFLTIFAEFFINLFIDPVYAVKKLFYDLVMMVVDNMSAMAGSFDSAATVLGNAFVSGANIAIKAVNGLINLLNKIPGVDIGTVGELQTGKSNVVTKHWQNFAANLKAPTSDKNVVNLSKTNLMSMPDAFNKANEWAYNGTMKAADTMSGLVDKAKGLAGLGKDSNNKENPFSDTASLMDNVVNTAPSESGLGKSADKDNKLKGGKLDTVGKIEDKINLADEYLELFKDIAEGKAINNIVSLTPNLQVNNTFEDTAGSVLSKVLNKIGDLSNVGGYAAKLNDFVSQSLNAPSRDDVVVSKEVREKVAASPIMNNSKTVVQHVKSEPKFYFTGDINEKVDVEDVVKAITQGLKDEQGRSVEGVYG</sequence>
<keyword evidence="1" id="KW-0472">Membrane</keyword>
<proteinExistence type="predicted"/>
<feature type="domain" description="Tape measure protein N-terminal" evidence="2">
    <location>
        <begin position="134"/>
        <end position="319"/>
    </location>
</feature>
<feature type="transmembrane region" description="Helical" evidence="1">
    <location>
        <begin position="460"/>
        <end position="479"/>
    </location>
</feature>
<name>A0ABR5K0D1_9BACI</name>